<dbReference type="InterPro" id="IPR001431">
    <property type="entry name" value="Pept_M16_Zn_BS"/>
</dbReference>
<name>A0A1F5R7P6_9BACT</name>
<dbReference type="InterPro" id="IPR011765">
    <property type="entry name" value="Pept_M16_N"/>
</dbReference>
<dbReference type="Pfam" id="PF05193">
    <property type="entry name" value="Peptidase_M16_C"/>
    <property type="match status" value="1"/>
</dbReference>
<dbReference type="InterPro" id="IPR050361">
    <property type="entry name" value="MPP/UQCRC_Complex"/>
</dbReference>
<dbReference type="EMBL" id="MFFM01000038">
    <property type="protein sequence ID" value="OGF10466.1"/>
    <property type="molecule type" value="Genomic_DNA"/>
</dbReference>
<dbReference type="PROSITE" id="PS00143">
    <property type="entry name" value="INSULINASE"/>
    <property type="match status" value="1"/>
</dbReference>
<dbReference type="InterPro" id="IPR011249">
    <property type="entry name" value="Metalloenz_LuxS/M16"/>
</dbReference>
<dbReference type="GO" id="GO:0006508">
    <property type="term" value="P:proteolysis"/>
    <property type="evidence" value="ECO:0007669"/>
    <property type="project" value="InterPro"/>
</dbReference>
<evidence type="ECO:0000259" key="3">
    <source>
        <dbReference type="Pfam" id="PF00675"/>
    </source>
</evidence>
<evidence type="ECO:0000256" key="2">
    <source>
        <dbReference type="RuleBase" id="RU004447"/>
    </source>
</evidence>
<dbReference type="SUPFAM" id="SSF63411">
    <property type="entry name" value="LuxS/MPP-like metallohydrolase"/>
    <property type="match status" value="2"/>
</dbReference>
<sequence length="427" mass="47696">MSIIYNHSVLPNGITLVSEKIPHVRSVAVGLWIAKGSRDERSSENGLSHLIEHLLFKGTQTRNARDIAIFLESIGGHLDAFTSKEETCFYARVLDEHLPQAVDILSDIISHPRFDPQDLEKERKVILEEIKTVEDTPDEMVHELFSQALFDGHPLSYPILGSRENCQSFKMADIQAFRRKNYLPGNMVLAVAGRVEHQALEQLARRYLGQYQISAAVKTNVDADIKAPGLLLKRKKTSQVHICLGMPALAFNDPGRYALLVLSTIFGGGMSSRLFQKIREEEGLAYSIYSFADLYRDTGLFGVYLGVAVEQTRKSLETTLAEFKRLLVEPPSPEELENAKSQLKGNLMLGLESTSNRMMRLAKMEINREPYLDLGQTLAKIDAVTTDDLLAIAQRVIRPEKLAAAILGPVSARDISLPQLREMLQVG</sequence>
<gene>
    <name evidence="5" type="ORF">A2024_08935</name>
</gene>
<reference evidence="5 6" key="1">
    <citation type="journal article" date="2016" name="Nat. Commun.">
        <title>Thousands of microbial genomes shed light on interconnected biogeochemical processes in an aquifer system.</title>
        <authorList>
            <person name="Anantharaman K."/>
            <person name="Brown C.T."/>
            <person name="Hug L.A."/>
            <person name="Sharon I."/>
            <person name="Castelle C.J."/>
            <person name="Probst A.J."/>
            <person name="Thomas B.C."/>
            <person name="Singh A."/>
            <person name="Wilkins M.J."/>
            <person name="Karaoz U."/>
            <person name="Brodie E.L."/>
            <person name="Williams K.H."/>
            <person name="Hubbard S.S."/>
            <person name="Banfield J.F."/>
        </authorList>
    </citation>
    <scope>NUCLEOTIDE SEQUENCE [LARGE SCALE GENOMIC DNA]</scope>
</reference>
<dbReference type="FunFam" id="3.30.830.10:FF:000008">
    <property type="entry name" value="Mitochondrial-processing peptidase subunit beta"/>
    <property type="match status" value="1"/>
</dbReference>
<evidence type="ECO:0000259" key="4">
    <source>
        <dbReference type="Pfam" id="PF05193"/>
    </source>
</evidence>
<evidence type="ECO:0008006" key="7">
    <source>
        <dbReference type="Google" id="ProtNLM"/>
    </source>
</evidence>
<dbReference type="Gene3D" id="3.30.830.10">
    <property type="entry name" value="Metalloenzyme, LuxS/M16 peptidase-like"/>
    <property type="match status" value="2"/>
</dbReference>
<dbReference type="PANTHER" id="PTHR11851:SF49">
    <property type="entry name" value="MITOCHONDRIAL-PROCESSING PEPTIDASE SUBUNIT ALPHA"/>
    <property type="match status" value="1"/>
</dbReference>
<dbReference type="AlphaFoldDB" id="A0A1F5R7P6"/>
<dbReference type="GO" id="GO:0004222">
    <property type="term" value="F:metalloendopeptidase activity"/>
    <property type="evidence" value="ECO:0007669"/>
    <property type="project" value="InterPro"/>
</dbReference>
<organism evidence="5 6">
    <name type="scientific">Candidatus Edwardsbacteria bacterium GWF2_54_11</name>
    <dbReference type="NCBI Taxonomy" id="1817851"/>
    <lineage>
        <taxon>Bacteria</taxon>
        <taxon>Candidatus Edwardsiibacteriota</taxon>
    </lineage>
</organism>
<comment type="caution">
    <text evidence="5">The sequence shown here is derived from an EMBL/GenBank/DDBJ whole genome shotgun (WGS) entry which is preliminary data.</text>
</comment>
<proteinExistence type="inferred from homology"/>
<accession>A0A1F5R7P6</accession>
<evidence type="ECO:0000313" key="6">
    <source>
        <dbReference type="Proteomes" id="UP000177230"/>
    </source>
</evidence>
<dbReference type="InterPro" id="IPR007863">
    <property type="entry name" value="Peptidase_M16_C"/>
</dbReference>
<dbReference type="GO" id="GO:0046872">
    <property type="term" value="F:metal ion binding"/>
    <property type="evidence" value="ECO:0007669"/>
    <property type="project" value="InterPro"/>
</dbReference>
<feature type="domain" description="Peptidase M16 C-terminal" evidence="4">
    <location>
        <begin position="170"/>
        <end position="343"/>
    </location>
</feature>
<dbReference type="Proteomes" id="UP000177230">
    <property type="component" value="Unassembled WGS sequence"/>
</dbReference>
<protein>
    <recommendedName>
        <fullName evidence="7">Peptidase M16</fullName>
    </recommendedName>
</protein>
<feature type="domain" description="Peptidase M16 N-terminal" evidence="3">
    <location>
        <begin position="17"/>
        <end position="161"/>
    </location>
</feature>
<dbReference type="PANTHER" id="PTHR11851">
    <property type="entry name" value="METALLOPROTEASE"/>
    <property type="match status" value="1"/>
</dbReference>
<dbReference type="Pfam" id="PF00675">
    <property type="entry name" value="Peptidase_M16"/>
    <property type="match status" value="1"/>
</dbReference>
<comment type="similarity">
    <text evidence="1 2">Belongs to the peptidase M16 family.</text>
</comment>
<evidence type="ECO:0000313" key="5">
    <source>
        <dbReference type="EMBL" id="OGF10466.1"/>
    </source>
</evidence>
<evidence type="ECO:0000256" key="1">
    <source>
        <dbReference type="ARBA" id="ARBA00007261"/>
    </source>
</evidence>